<dbReference type="AlphaFoldDB" id="A0A5S9WJ25"/>
<organism evidence="1 2">
    <name type="scientific">Arabidopsis thaliana</name>
    <name type="common">Mouse-ear cress</name>
    <dbReference type="NCBI Taxonomy" id="3702"/>
    <lineage>
        <taxon>Eukaryota</taxon>
        <taxon>Viridiplantae</taxon>
        <taxon>Streptophyta</taxon>
        <taxon>Embryophyta</taxon>
        <taxon>Tracheophyta</taxon>
        <taxon>Spermatophyta</taxon>
        <taxon>Magnoliopsida</taxon>
        <taxon>eudicotyledons</taxon>
        <taxon>Gunneridae</taxon>
        <taxon>Pentapetalae</taxon>
        <taxon>rosids</taxon>
        <taxon>malvids</taxon>
        <taxon>Brassicales</taxon>
        <taxon>Brassicaceae</taxon>
        <taxon>Camelineae</taxon>
        <taxon>Arabidopsis</taxon>
    </lineage>
</organism>
<sequence>MDSPRPFGWQYLQLRTKYRDFPMGIDSTRLGWMAVLRWKAWIRLGCPGCELGVSVAHGHRYLAAMNWNKKELANRNEDVLGNHLLMGVWLFDDRPRCPIDHPAVRFEDSSTIRPSGRGFVRLVRFFSTIPTTVDDFSDPVKFSRRFRIEDSSDSIFSLDDFKFCSIVYNHDRFSLPNNPVMNCDETNHIEQSRPQLDVNSGVTTMMMMAEIEMRDKEVIVMKKT</sequence>
<dbReference type="OrthoDB" id="10274805at2759"/>
<name>A0A5S9WJ25_ARATH</name>
<evidence type="ECO:0000313" key="2">
    <source>
        <dbReference type="Proteomes" id="UP000434276"/>
    </source>
</evidence>
<dbReference type="EMBL" id="CACSHJ010000087">
    <property type="protein sequence ID" value="CAA0264871.1"/>
    <property type="molecule type" value="Genomic_DNA"/>
</dbReference>
<reference evidence="1 2" key="1">
    <citation type="submission" date="2019-12" db="EMBL/GenBank/DDBJ databases">
        <authorList>
            <person name="Jiao W.-B."/>
            <person name="Schneeberger K."/>
        </authorList>
    </citation>
    <scope>NUCLEOTIDE SEQUENCE [LARGE SCALE GENOMIC DNA]</scope>
    <source>
        <strain evidence="2">cv. C24</strain>
    </source>
</reference>
<evidence type="ECO:0000313" key="1">
    <source>
        <dbReference type="EMBL" id="CAA0264871.1"/>
    </source>
</evidence>
<dbReference type="Proteomes" id="UP000434276">
    <property type="component" value="Unassembled WGS sequence"/>
</dbReference>
<accession>A0A5S9WJ25</accession>
<dbReference type="ExpressionAtlas" id="A0A5S9WJ25">
    <property type="expression patterns" value="baseline and differential"/>
</dbReference>
<gene>
    <name evidence="1" type="ORF">C24_LOCUS3322</name>
</gene>
<proteinExistence type="predicted"/>
<protein>
    <submittedName>
        <fullName evidence="1">Uncharacterized protein</fullName>
    </submittedName>
</protein>